<organism evidence="3 4">
    <name type="scientific">Pelagibius litoralis</name>
    <dbReference type="NCBI Taxonomy" id="374515"/>
    <lineage>
        <taxon>Bacteria</taxon>
        <taxon>Pseudomonadati</taxon>
        <taxon>Pseudomonadota</taxon>
        <taxon>Alphaproteobacteria</taxon>
        <taxon>Rhodospirillales</taxon>
        <taxon>Rhodovibrionaceae</taxon>
        <taxon>Pelagibius</taxon>
    </lineage>
</organism>
<proteinExistence type="predicted"/>
<evidence type="ECO:0000313" key="4">
    <source>
        <dbReference type="Proteomes" id="UP000761264"/>
    </source>
</evidence>
<evidence type="ECO:0000313" key="3">
    <source>
        <dbReference type="EMBL" id="NIA69187.1"/>
    </source>
</evidence>
<keyword evidence="2" id="KW-0732">Signal</keyword>
<feature type="chain" id="PRO_5037788514" evidence="2">
    <location>
        <begin position="22"/>
        <end position="85"/>
    </location>
</feature>
<comment type="caution">
    <text evidence="3">The sequence shown here is derived from an EMBL/GenBank/DDBJ whole genome shotgun (WGS) entry which is preliminary data.</text>
</comment>
<accession>A0A967EXF5</accession>
<feature type="signal peptide" evidence="2">
    <location>
        <begin position="1"/>
        <end position="21"/>
    </location>
</feature>
<protein>
    <submittedName>
        <fullName evidence="3">Uncharacterized protein</fullName>
    </submittedName>
</protein>
<reference evidence="3" key="1">
    <citation type="submission" date="2020-03" db="EMBL/GenBank/DDBJ databases">
        <title>Genome of Pelagibius litoralis DSM 21314T.</title>
        <authorList>
            <person name="Wang G."/>
        </authorList>
    </citation>
    <scope>NUCLEOTIDE SEQUENCE</scope>
    <source>
        <strain evidence="3">DSM 21314</strain>
    </source>
</reference>
<dbReference type="RefSeq" id="WP_167224508.1">
    <property type="nucleotide sequence ID" value="NZ_JAAQPH010000007.1"/>
</dbReference>
<keyword evidence="4" id="KW-1185">Reference proteome</keyword>
<feature type="region of interest" description="Disordered" evidence="1">
    <location>
        <begin position="22"/>
        <end position="85"/>
    </location>
</feature>
<dbReference type="Proteomes" id="UP000761264">
    <property type="component" value="Unassembled WGS sequence"/>
</dbReference>
<gene>
    <name evidence="3" type="ORF">HBA54_11360</name>
</gene>
<feature type="compositionally biased region" description="Low complexity" evidence="1">
    <location>
        <begin position="22"/>
        <end position="36"/>
    </location>
</feature>
<dbReference type="PROSITE" id="PS51257">
    <property type="entry name" value="PROKAR_LIPOPROTEIN"/>
    <property type="match status" value="1"/>
</dbReference>
<name>A0A967EXF5_9PROT</name>
<sequence length="85" mass="8451">MKKTTLLATLTAAGLAFAVAACDQQQADSSGDSSTAPLQQQGAVPAEPATEGVETNTAPADAAPSDSMETMPQSDVPAPSSDTTQ</sequence>
<dbReference type="EMBL" id="JAAQPH010000007">
    <property type="protein sequence ID" value="NIA69187.1"/>
    <property type="molecule type" value="Genomic_DNA"/>
</dbReference>
<evidence type="ECO:0000256" key="1">
    <source>
        <dbReference type="SAM" id="MobiDB-lite"/>
    </source>
</evidence>
<dbReference type="AlphaFoldDB" id="A0A967EXF5"/>
<evidence type="ECO:0000256" key="2">
    <source>
        <dbReference type="SAM" id="SignalP"/>
    </source>
</evidence>